<dbReference type="PROSITE" id="PS50853">
    <property type="entry name" value="FN3"/>
    <property type="match status" value="1"/>
</dbReference>
<evidence type="ECO:0000256" key="1">
    <source>
        <dbReference type="ARBA" id="ARBA00022729"/>
    </source>
</evidence>
<proteinExistence type="predicted"/>
<dbReference type="InterPro" id="IPR003790">
    <property type="entry name" value="GHL10"/>
</dbReference>
<evidence type="ECO:0000259" key="2">
    <source>
        <dbReference type="PROSITE" id="PS50853"/>
    </source>
</evidence>
<organism evidence="3 4">
    <name type="scientific">Microscilla marina ATCC 23134</name>
    <dbReference type="NCBI Taxonomy" id="313606"/>
    <lineage>
        <taxon>Bacteria</taxon>
        <taxon>Pseudomonadati</taxon>
        <taxon>Bacteroidota</taxon>
        <taxon>Cytophagia</taxon>
        <taxon>Cytophagales</taxon>
        <taxon>Microscillaceae</taxon>
        <taxon>Microscilla</taxon>
    </lineage>
</organism>
<name>A1ZQ43_MICM2</name>
<gene>
    <name evidence="3" type="ORF">M23134_06853</name>
</gene>
<evidence type="ECO:0000313" key="3">
    <source>
        <dbReference type="EMBL" id="EAY27452.1"/>
    </source>
</evidence>
<keyword evidence="1" id="KW-0732">Signal</keyword>
<dbReference type="InterPro" id="IPR003961">
    <property type="entry name" value="FN3_dom"/>
</dbReference>
<dbReference type="EMBL" id="AAWS01000023">
    <property type="protein sequence ID" value="EAY27452.1"/>
    <property type="molecule type" value="Genomic_DNA"/>
</dbReference>
<dbReference type="Gene3D" id="2.60.40.10">
    <property type="entry name" value="Immunoglobulins"/>
    <property type="match status" value="1"/>
</dbReference>
<dbReference type="InterPro" id="IPR036116">
    <property type="entry name" value="FN3_sf"/>
</dbReference>
<reference evidence="3 4" key="1">
    <citation type="submission" date="2007-01" db="EMBL/GenBank/DDBJ databases">
        <authorList>
            <person name="Haygood M."/>
            <person name="Podell S."/>
            <person name="Anderson C."/>
            <person name="Hopkinson B."/>
            <person name="Roe K."/>
            <person name="Barbeau K."/>
            <person name="Gaasterland T."/>
            <person name="Ferriera S."/>
            <person name="Johnson J."/>
            <person name="Kravitz S."/>
            <person name="Beeson K."/>
            <person name="Sutton G."/>
            <person name="Rogers Y.-H."/>
            <person name="Friedman R."/>
            <person name="Frazier M."/>
            <person name="Venter J.C."/>
        </authorList>
    </citation>
    <scope>NUCLEOTIDE SEQUENCE [LARGE SCALE GENOMIC DNA]</scope>
    <source>
        <strain evidence="3 4">ATCC 23134</strain>
    </source>
</reference>
<dbReference type="SUPFAM" id="SSF49265">
    <property type="entry name" value="Fibronectin type III"/>
    <property type="match status" value="1"/>
</dbReference>
<comment type="caution">
    <text evidence="3">The sequence shown here is derived from an EMBL/GenBank/DDBJ whole genome shotgun (WGS) entry which is preliminary data.</text>
</comment>
<dbReference type="AlphaFoldDB" id="A1ZQ43"/>
<dbReference type="InterPro" id="IPR013783">
    <property type="entry name" value="Ig-like_fold"/>
</dbReference>
<dbReference type="InterPro" id="IPR052177">
    <property type="entry name" value="Divisome_Glycosyl_Hydrolase"/>
</dbReference>
<dbReference type="eggNOG" id="COG1649">
    <property type="taxonomic scope" value="Bacteria"/>
</dbReference>
<dbReference type="PANTHER" id="PTHR43405">
    <property type="entry name" value="GLYCOSYL HYDROLASE DIGH"/>
    <property type="match status" value="1"/>
</dbReference>
<dbReference type="Pfam" id="PF02638">
    <property type="entry name" value="GHL10"/>
    <property type="match status" value="1"/>
</dbReference>
<protein>
    <submittedName>
        <fullName evidence="3">YngK protein</fullName>
    </submittedName>
</protein>
<dbReference type="Gene3D" id="3.20.20.80">
    <property type="entry name" value="Glycosidases"/>
    <property type="match status" value="1"/>
</dbReference>
<accession>A1ZQ43</accession>
<feature type="domain" description="Fibronectin type-III" evidence="2">
    <location>
        <begin position="422"/>
        <end position="517"/>
    </location>
</feature>
<keyword evidence="4" id="KW-1185">Reference proteome</keyword>
<sequence length="517" mass="61350">MVMHALFHFLSKHWAKAFVFVWLPWLIGCSNNVKVTKRKLKREFRAVWLTTFDHMDFPKEKGAPPSEHKQELIKLLDFHQKSGINAIFFQVRPAADAFYKSEIELWSQWLTGKQGKAPEPLWDPLEFLVTECHKRNIELHAWINPYRAVYNIKHDATAPNHITKRHPEWFVVYGKHKQFNPGIPAVRHYLKAVVADIAQRYDIDGIHFDDYFYPYKKGRLEFPDQSTFMKHGGNSKDVHHWRRQNVNSLIKEVHDTLQSIKPYLKFGISPLGVWRNKSEDPNGSDTQVGQSSYDYLYADVLKWLRKGWIDYLVPQLYWSIEHPRASFKSLAFWWAKHAYSRHIYIGHAFYKIKNDKDDHWKQVSELPNQVRMTRQYRSILGNAYFRSDFLQKNPAKVTDTLRQQLYKYPALIPTMPWKNRMPPKAPQNVYIVRASSKISLKWNAPSPAIDGDTATYYVVYRFPDQTKPDYTQPRYIRQITRNKRYVEPMPPRSKLRYRYAVSAVDRYHNESKPVLIH</sequence>
<dbReference type="PANTHER" id="PTHR43405:SF1">
    <property type="entry name" value="GLYCOSYL HYDROLASE DIGH"/>
    <property type="match status" value="1"/>
</dbReference>
<dbReference type="Proteomes" id="UP000004095">
    <property type="component" value="Unassembled WGS sequence"/>
</dbReference>
<dbReference type="InterPro" id="IPR017853">
    <property type="entry name" value="GH"/>
</dbReference>
<dbReference type="SUPFAM" id="SSF51445">
    <property type="entry name" value="(Trans)glycosidases"/>
    <property type="match status" value="1"/>
</dbReference>
<evidence type="ECO:0000313" key="4">
    <source>
        <dbReference type="Proteomes" id="UP000004095"/>
    </source>
</evidence>